<dbReference type="OrthoDB" id="432381at2759"/>
<evidence type="ECO:0000256" key="3">
    <source>
        <dbReference type="ARBA" id="ARBA00023295"/>
    </source>
</evidence>
<dbReference type="InterPro" id="IPR001910">
    <property type="entry name" value="Inosine/uridine_hydrolase_dom"/>
</dbReference>
<evidence type="ECO:0000256" key="2">
    <source>
        <dbReference type="ARBA" id="ARBA00022801"/>
    </source>
</evidence>
<dbReference type="GO" id="GO:0008477">
    <property type="term" value="F:purine nucleosidase activity"/>
    <property type="evidence" value="ECO:0007669"/>
    <property type="project" value="TreeGrafter"/>
</dbReference>
<dbReference type="CDD" id="cd02651">
    <property type="entry name" value="nuc_hydro_IU_UC_XIUA"/>
    <property type="match status" value="1"/>
</dbReference>
<proteinExistence type="inferred from homology"/>
<dbReference type="EMBL" id="PDNA01000156">
    <property type="protein sequence ID" value="PGH08815.1"/>
    <property type="molecule type" value="Genomic_DNA"/>
</dbReference>
<evidence type="ECO:0000313" key="6">
    <source>
        <dbReference type="Proteomes" id="UP000224634"/>
    </source>
</evidence>
<dbReference type="InterPro" id="IPR023186">
    <property type="entry name" value="IUNH"/>
</dbReference>
<organism evidence="5 6">
    <name type="scientific">Polytolypa hystricis (strain UAMH7299)</name>
    <dbReference type="NCBI Taxonomy" id="1447883"/>
    <lineage>
        <taxon>Eukaryota</taxon>
        <taxon>Fungi</taxon>
        <taxon>Dikarya</taxon>
        <taxon>Ascomycota</taxon>
        <taxon>Pezizomycotina</taxon>
        <taxon>Eurotiomycetes</taxon>
        <taxon>Eurotiomycetidae</taxon>
        <taxon>Onygenales</taxon>
        <taxon>Onygenales incertae sedis</taxon>
        <taxon>Polytolypa</taxon>
    </lineage>
</organism>
<evidence type="ECO:0000256" key="1">
    <source>
        <dbReference type="ARBA" id="ARBA00009176"/>
    </source>
</evidence>
<keyword evidence="6" id="KW-1185">Reference proteome</keyword>
<comment type="similarity">
    <text evidence="1">Belongs to the IUNH family.</text>
</comment>
<accession>A0A2B7XIQ6</accession>
<dbReference type="GO" id="GO:0005829">
    <property type="term" value="C:cytosol"/>
    <property type="evidence" value="ECO:0007669"/>
    <property type="project" value="TreeGrafter"/>
</dbReference>
<dbReference type="PANTHER" id="PTHR12304:SF4">
    <property type="entry name" value="URIDINE NUCLEOSIDASE"/>
    <property type="match status" value="1"/>
</dbReference>
<keyword evidence="2" id="KW-0378">Hydrolase</keyword>
<dbReference type="STRING" id="1447883.A0A2B7XIQ6"/>
<dbReference type="Pfam" id="PF01156">
    <property type="entry name" value="IU_nuc_hydro"/>
    <property type="match status" value="1"/>
</dbReference>
<reference evidence="5 6" key="1">
    <citation type="submission" date="2017-10" db="EMBL/GenBank/DDBJ databases">
        <title>Comparative genomics in systemic dimorphic fungi from Ajellomycetaceae.</title>
        <authorList>
            <person name="Munoz J.F."/>
            <person name="Mcewen J.G."/>
            <person name="Clay O.K."/>
            <person name="Cuomo C.A."/>
        </authorList>
    </citation>
    <scope>NUCLEOTIDE SEQUENCE [LARGE SCALE GENOMIC DNA]</scope>
    <source>
        <strain evidence="5 6">UAMH7299</strain>
    </source>
</reference>
<keyword evidence="3" id="KW-0326">Glycosidase</keyword>
<dbReference type="AlphaFoldDB" id="A0A2B7XIQ6"/>
<dbReference type="Proteomes" id="UP000224634">
    <property type="component" value="Unassembled WGS sequence"/>
</dbReference>
<dbReference type="PANTHER" id="PTHR12304">
    <property type="entry name" value="INOSINE-URIDINE PREFERRING NUCLEOSIDE HYDROLASE"/>
    <property type="match status" value="1"/>
</dbReference>
<sequence>MTVGAGEGTSVNRHITPLWLDCDPGHDDAFAILLAAHHPSLRLLGISTVHGNGSLANTTVNAGSILEAIGRSDIPVHPGASKPFCRLAVHAVDIHGTSGLDGTDLLPTPTTPPVINPNAIVAMRDALLSQPKDTAWLVATGTLTNIALLFATFPEVAGHIRGLSIMGGAIGDKFTDAPMSRLSGEETRVGNTTQWAEFNIYCDPEAAQSIFSIPILAPKTTLITLDLTHQVLATPKVQSLILQAEPAQDGDISSDPKSTATILRQILHALLNFFATTYDTVFGLSAGPPLHDPLAVAVLLSNLNHPVGGEQKPLLRFDDNDGERFLVNVVIDGQHSRDPLIVGQLGRTVTTSVPGGKSIGGVAIPRGVDVDAFWNIVQDCLQRADDFNVQKAKDMD</sequence>
<protein>
    <recommendedName>
        <fullName evidence="4">Inosine/uridine-preferring nucleoside hydrolase domain-containing protein</fullName>
    </recommendedName>
</protein>
<comment type="caution">
    <text evidence="5">The sequence shown here is derived from an EMBL/GenBank/DDBJ whole genome shotgun (WGS) entry which is preliminary data.</text>
</comment>
<dbReference type="InterPro" id="IPR036452">
    <property type="entry name" value="Ribo_hydro-like"/>
</dbReference>
<gene>
    <name evidence="5" type="ORF">AJ80_07774</name>
</gene>
<name>A0A2B7XIQ6_POLH7</name>
<feature type="domain" description="Inosine/uridine-preferring nucleoside hydrolase" evidence="4">
    <location>
        <begin position="18"/>
        <end position="375"/>
    </location>
</feature>
<evidence type="ECO:0000313" key="5">
    <source>
        <dbReference type="EMBL" id="PGH08815.1"/>
    </source>
</evidence>
<dbReference type="GO" id="GO:0006152">
    <property type="term" value="P:purine nucleoside catabolic process"/>
    <property type="evidence" value="ECO:0007669"/>
    <property type="project" value="TreeGrafter"/>
</dbReference>
<dbReference type="SUPFAM" id="SSF53590">
    <property type="entry name" value="Nucleoside hydrolase"/>
    <property type="match status" value="1"/>
</dbReference>
<evidence type="ECO:0000259" key="4">
    <source>
        <dbReference type="Pfam" id="PF01156"/>
    </source>
</evidence>
<dbReference type="Gene3D" id="3.90.245.10">
    <property type="entry name" value="Ribonucleoside hydrolase-like"/>
    <property type="match status" value="1"/>
</dbReference>